<name>A0ABY7FD40_MYAAR</name>
<protein>
    <submittedName>
        <fullName evidence="7">SNUT1-like protein</fullName>
    </submittedName>
</protein>
<evidence type="ECO:0000256" key="4">
    <source>
        <dbReference type="ARBA" id="ARBA00023187"/>
    </source>
</evidence>
<accession>A0ABY7FD40</accession>
<dbReference type="InterPro" id="IPR045347">
    <property type="entry name" value="HIND"/>
</dbReference>
<feature type="region of interest" description="Disordered" evidence="6">
    <location>
        <begin position="673"/>
        <end position="719"/>
    </location>
</feature>
<feature type="region of interest" description="Disordered" evidence="6">
    <location>
        <begin position="532"/>
        <end position="567"/>
    </location>
</feature>
<dbReference type="PANTHER" id="PTHR14152:SF5">
    <property type="entry name" value="U4_U6.U5 TRI-SNRNP-ASSOCIATED PROTEIN 1"/>
    <property type="match status" value="1"/>
</dbReference>
<keyword evidence="3" id="KW-0507">mRNA processing</keyword>
<feature type="compositionally biased region" description="Basic residues" evidence="6">
    <location>
        <begin position="1"/>
        <end position="24"/>
    </location>
</feature>
<evidence type="ECO:0000256" key="6">
    <source>
        <dbReference type="SAM" id="MobiDB-lite"/>
    </source>
</evidence>
<dbReference type="InterPro" id="IPR005011">
    <property type="entry name" value="SNU66/SART1"/>
</dbReference>
<feature type="region of interest" description="Disordered" evidence="6">
    <location>
        <begin position="1"/>
        <end position="157"/>
    </location>
</feature>
<reference evidence="7" key="1">
    <citation type="submission" date="2022-11" db="EMBL/GenBank/DDBJ databases">
        <title>Centuries of genome instability and evolution in soft-shell clam transmissible cancer (bioRxiv).</title>
        <authorList>
            <person name="Hart S.F.M."/>
            <person name="Yonemitsu M.A."/>
            <person name="Giersch R.M."/>
            <person name="Beal B.F."/>
            <person name="Arriagada G."/>
            <person name="Davis B.W."/>
            <person name="Ostrander E.A."/>
            <person name="Goff S.P."/>
            <person name="Metzger M.J."/>
        </authorList>
    </citation>
    <scope>NUCLEOTIDE SEQUENCE</scope>
    <source>
        <strain evidence="7">MELC-2E11</strain>
        <tissue evidence="7">Siphon/mantle</tissue>
    </source>
</reference>
<comment type="similarity">
    <text evidence="2">Belongs to the SNU66/SART1 family.</text>
</comment>
<proteinExistence type="inferred from homology"/>
<dbReference type="Pfam" id="PF19252">
    <property type="entry name" value="HIND"/>
    <property type="match status" value="1"/>
</dbReference>
<feature type="compositionally biased region" description="Basic and acidic residues" evidence="6">
    <location>
        <begin position="95"/>
        <end position="133"/>
    </location>
</feature>
<feature type="compositionally biased region" description="Basic and acidic residues" evidence="6">
    <location>
        <begin position="694"/>
        <end position="704"/>
    </location>
</feature>
<keyword evidence="4" id="KW-0508">mRNA splicing</keyword>
<dbReference type="Pfam" id="PF03343">
    <property type="entry name" value="SART-1"/>
    <property type="match status" value="1"/>
</dbReference>
<feature type="compositionally biased region" description="Acidic residues" evidence="6">
    <location>
        <begin position="419"/>
        <end position="431"/>
    </location>
</feature>
<evidence type="ECO:0000256" key="1">
    <source>
        <dbReference type="ARBA" id="ARBA00004123"/>
    </source>
</evidence>
<feature type="compositionally biased region" description="Basic and acidic residues" evidence="6">
    <location>
        <begin position="25"/>
        <end position="54"/>
    </location>
</feature>
<dbReference type="EMBL" id="CP111022">
    <property type="protein sequence ID" value="WAR18739.1"/>
    <property type="molecule type" value="Genomic_DNA"/>
</dbReference>
<evidence type="ECO:0000256" key="5">
    <source>
        <dbReference type="ARBA" id="ARBA00023242"/>
    </source>
</evidence>
<gene>
    <name evidence="7" type="ORF">MAR_000577</name>
</gene>
<feature type="region of interest" description="Disordered" evidence="6">
    <location>
        <begin position="354"/>
        <end position="378"/>
    </location>
</feature>
<evidence type="ECO:0000256" key="3">
    <source>
        <dbReference type="ARBA" id="ARBA00022664"/>
    </source>
</evidence>
<evidence type="ECO:0000313" key="8">
    <source>
        <dbReference type="Proteomes" id="UP001164746"/>
    </source>
</evidence>
<keyword evidence="5" id="KW-0539">Nucleus</keyword>
<sequence length="719" mass="81831">MGSSKKHKEKDREHKKKRKHRSRSRDRSRSKERDPKRRPRARDEDRPDYGHDREEGEIEEAQKSGATSGGGDLSLSIEDTNKLRAKLGLKPLEVGPKKPDTEKESLKDDVHKPAENWGDAKKTEKIKEKLDRAKQRRQISSKLGKLKTLGESDSDEDAATWVRKNRMKQREKDRADKTARMLEEMDEEFGIGNLVEEEFADKTKKYSSKHLKGLKVQHAVDSFKEGQTVILTLQDRGILDETDEPETLINVNMVDDEKASKFVELSKKKPDYNPYDEGDEDEYGMFKAREVLSKYDEEIAGEKKKDFQLGARGSYNTEEDKQMERIKAELRAQSQTLSISQTLATEYMTAEEAADDLLPLGDDSQNYGSRSRGRGMVKEEADPIPGLDLVDEAQVPTGFPAPVAPHVPVRVKAEPHDSDMDEDMISEDEDDVQVEDLTGVRIDDDEANIELQSALEVARKLKQKKDKLNPEKIAEKIKAEDDEAMQGEGGESIVLNATSEFCRALGDIPTYGQSGNREEMEKDELMELERELQEERRRLEEEEEGETSGWNRVEIDETPVNLADEEGGILEDEPVVSGGMAGALTVAVSKGFMEQEKIKPSRFSQQLMEIKAQNYSIEDKRYDDLDEKYKKRTDRYAGALSDFKDKAGYKPDFKLEYADETGRLLNEKEAFRQLSHRFHGKGSGKKKTEKRGKKVEEDKTHDGEANYLRGRNLTDGIKK</sequence>
<dbReference type="Proteomes" id="UP001164746">
    <property type="component" value="Chromosome 11"/>
</dbReference>
<dbReference type="PANTHER" id="PTHR14152">
    <property type="entry name" value="SQUAMOUS CELL CARCINOMA ANTIGEN RECOGNISED BY CYTOTOXIC T LYMPHOCYTES"/>
    <property type="match status" value="1"/>
</dbReference>
<evidence type="ECO:0000256" key="2">
    <source>
        <dbReference type="ARBA" id="ARBA00006076"/>
    </source>
</evidence>
<keyword evidence="8" id="KW-1185">Reference proteome</keyword>
<feature type="region of interest" description="Disordered" evidence="6">
    <location>
        <begin position="396"/>
        <end position="431"/>
    </location>
</feature>
<evidence type="ECO:0000313" key="7">
    <source>
        <dbReference type="EMBL" id="WAR18739.1"/>
    </source>
</evidence>
<feature type="compositionally biased region" description="Low complexity" evidence="6">
    <location>
        <begin position="400"/>
        <end position="410"/>
    </location>
</feature>
<feature type="compositionally biased region" description="Basic residues" evidence="6">
    <location>
        <begin position="674"/>
        <end position="693"/>
    </location>
</feature>
<comment type="subcellular location">
    <subcellularLocation>
        <location evidence="1">Nucleus</location>
    </subcellularLocation>
</comment>
<organism evidence="7 8">
    <name type="scientific">Mya arenaria</name>
    <name type="common">Soft-shell clam</name>
    <dbReference type="NCBI Taxonomy" id="6604"/>
    <lineage>
        <taxon>Eukaryota</taxon>
        <taxon>Metazoa</taxon>
        <taxon>Spiralia</taxon>
        <taxon>Lophotrochozoa</taxon>
        <taxon>Mollusca</taxon>
        <taxon>Bivalvia</taxon>
        <taxon>Autobranchia</taxon>
        <taxon>Heteroconchia</taxon>
        <taxon>Euheterodonta</taxon>
        <taxon>Imparidentia</taxon>
        <taxon>Neoheterodontei</taxon>
        <taxon>Myida</taxon>
        <taxon>Myoidea</taxon>
        <taxon>Myidae</taxon>
        <taxon>Mya</taxon>
    </lineage>
</organism>